<dbReference type="PANTHER" id="PTHR24412">
    <property type="entry name" value="KELCH PROTEIN"/>
    <property type="match status" value="1"/>
</dbReference>
<evidence type="ECO:0000313" key="5">
    <source>
        <dbReference type="EnsemblMetazoa" id="CapteP119714"/>
    </source>
</evidence>
<dbReference type="EMBL" id="AMQN01037798">
    <property type="status" value="NOT_ANNOTATED_CDS"/>
    <property type="molecule type" value="Genomic_DNA"/>
</dbReference>
<evidence type="ECO:0000313" key="4">
    <source>
        <dbReference type="EMBL" id="ELU15351.1"/>
    </source>
</evidence>
<evidence type="ECO:0000259" key="3">
    <source>
        <dbReference type="PROSITE" id="PS50097"/>
    </source>
</evidence>
<evidence type="ECO:0000313" key="6">
    <source>
        <dbReference type="Proteomes" id="UP000014760"/>
    </source>
</evidence>
<dbReference type="CDD" id="cd14733">
    <property type="entry name" value="BACK"/>
    <property type="match status" value="1"/>
</dbReference>
<dbReference type="InterPro" id="IPR000210">
    <property type="entry name" value="BTB/POZ_dom"/>
</dbReference>
<dbReference type="AlphaFoldDB" id="R7VGB7"/>
<dbReference type="PANTHER" id="PTHR24412:SF489">
    <property type="entry name" value="RING FINGER DOMAIN AND KELCH REPEAT-CONTAINING PROTEIN DDB_G0271372"/>
    <property type="match status" value="1"/>
</dbReference>
<reference evidence="6" key="1">
    <citation type="submission" date="2012-12" db="EMBL/GenBank/DDBJ databases">
        <authorList>
            <person name="Hellsten U."/>
            <person name="Grimwood J."/>
            <person name="Chapman J.A."/>
            <person name="Shapiro H."/>
            <person name="Aerts A."/>
            <person name="Otillar R.P."/>
            <person name="Terry A.Y."/>
            <person name="Boore J.L."/>
            <person name="Simakov O."/>
            <person name="Marletaz F."/>
            <person name="Cho S.-J."/>
            <person name="Edsinger-Gonzales E."/>
            <person name="Havlak P."/>
            <person name="Kuo D.-H."/>
            <person name="Larsson T."/>
            <person name="Lv J."/>
            <person name="Arendt D."/>
            <person name="Savage R."/>
            <person name="Osoegawa K."/>
            <person name="de Jong P."/>
            <person name="Lindberg D.R."/>
            <person name="Seaver E.C."/>
            <person name="Weisblat D.A."/>
            <person name="Putnam N.H."/>
            <person name="Grigoriev I.V."/>
            <person name="Rokhsar D.S."/>
        </authorList>
    </citation>
    <scope>NUCLEOTIDE SEQUENCE</scope>
    <source>
        <strain evidence="6">I ESC-2004</strain>
    </source>
</reference>
<feature type="non-terminal residue" evidence="4">
    <location>
        <position position="146"/>
    </location>
</feature>
<dbReference type="HOGENOM" id="CLU_004253_11_1_1"/>
<dbReference type="Proteomes" id="UP000014760">
    <property type="component" value="Unassembled WGS sequence"/>
</dbReference>
<reference evidence="5" key="3">
    <citation type="submission" date="2015-06" db="UniProtKB">
        <authorList>
            <consortium name="EnsemblMetazoa"/>
        </authorList>
    </citation>
    <scope>IDENTIFICATION</scope>
</reference>
<dbReference type="InterPro" id="IPR011333">
    <property type="entry name" value="SKP1/BTB/POZ_sf"/>
</dbReference>
<evidence type="ECO:0000256" key="1">
    <source>
        <dbReference type="ARBA" id="ARBA00022441"/>
    </source>
</evidence>
<dbReference type="Gene3D" id="1.25.40.420">
    <property type="match status" value="1"/>
</dbReference>
<name>R7VGB7_CAPTE</name>
<keyword evidence="2" id="KW-0677">Repeat</keyword>
<dbReference type="SMART" id="SM00225">
    <property type="entry name" value="BTB"/>
    <property type="match status" value="1"/>
</dbReference>
<feature type="domain" description="BTB" evidence="3">
    <location>
        <begin position="8"/>
        <end position="75"/>
    </location>
</feature>
<dbReference type="STRING" id="283909.R7VGB7"/>
<sequence>MRAATELVDVILVFGEAKIPCHKVVLAGTCDFFRAMFVTEMKESRSAEVQMSEISADIGLTLVNYLYSGTIEITEQNAQALLAACNMLLLTNVKKDIAKFLSHKIDESNCISLMNLARFYDLESLRKEAHKFITKHWKELIDTKEM</sequence>
<dbReference type="EMBL" id="KB293811">
    <property type="protein sequence ID" value="ELU15351.1"/>
    <property type="molecule type" value="Genomic_DNA"/>
</dbReference>
<dbReference type="PROSITE" id="PS50097">
    <property type="entry name" value="BTB"/>
    <property type="match status" value="1"/>
</dbReference>
<dbReference type="SUPFAM" id="SSF54695">
    <property type="entry name" value="POZ domain"/>
    <property type="match status" value="1"/>
</dbReference>
<accession>R7VGB7</accession>
<dbReference type="OrthoDB" id="6359816at2759"/>
<reference evidence="4 6" key="2">
    <citation type="journal article" date="2013" name="Nature">
        <title>Insights into bilaterian evolution from three spiralian genomes.</title>
        <authorList>
            <person name="Simakov O."/>
            <person name="Marletaz F."/>
            <person name="Cho S.J."/>
            <person name="Edsinger-Gonzales E."/>
            <person name="Havlak P."/>
            <person name="Hellsten U."/>
            <person name="Kuo D.H."/>
            <person name="Larsson T."/>
            <person name="Lv J."/>
            <person name="Arendt D."/>
            <person name="Savage R."/>
            <person name="Osoegawa K."/>
            <person name="de Jong P."/>
            <person name="Grimwood J."/>
            <person name="Chapman J.A."/>
            <person name="Shapiro H."/>
            <person name="Aerts A."/>
            <person name="Otillar R.P."/>
            <person name="Terry A.Y."/>
            <person name="Boore J.L."/>
            <person name="Grigoriev I.V."/>
            <person name="Lindberg D.R."/>
            <person name="Seaver E.C."/>
            <person name="Weisblat D.A."/>
            <person name="Putnam N.H."/>
            <person name="Rokhsar D.S."/>
        </authorList>
    </citation>
    <scope>NUCLEOTIDE SEQUENCE</scope>
    <source>
        <strain evidence="4 6">I ESC-2004</strain>
    </source>
</reference>
<dbReference type="Pfam" id="PF00651">
    <property type="entry name" value="BTB"/>
    <property type="match status" value="1"/>
</dbReference>
<organism evidence="4">
    <name type="scientific">Capitella teleta</name>
    <name type="common">Polychaete worm</name>
    <dbReference type="NCBI Taxonomy" id="283909"/>
    <lineage>
        <taxon>Eukaryota</taxon>
        <taxon>Metazoa</taxon>
        <taxon>Spiralia</taxon>
        <taxon>Lophotrochozoa</taxon>
        <taxon>Annelida</taxon>
        <taxon>Polychaeta</taxon>
        <taxon>Sedentaria</taxon>
        <taxon>Scolecida</taxon>
        <taxon>Capitellidae</taxon>
        <taxon>Capitella</taxon>
    </lineage>
</organism>
<dbReference type="OMA" id="DLEINAH"/>
<protein>
    <recommendedName>
        <fullName evidence="3">BTB domain-containing protein</fullName>
    </recommendedName>
</protein>
<gene>
    <name evidence="4" type="ORF">CAPTEDRAFT_119714</name>
</gene>
<proteinExistence type="predicted"/>
<keyword evidence="6" id="KW-1185">Reference proteome</keyword>
<dbReference type="EnsemblMetazoa" id="CapteT119714">
    <property type="protein sequence ID" value="CapteP119714"/>
    <property type="gene ID" value="CapteG119714"/>
</dbReference>
<dbReference type="Gene3D" id="3.30.710.10">
    <property type="entry name" value="Potassium Channel Kv1.1, Chain A"/>
    <property type="match status" value="1"/>
</dbReference>
<evidence type="ECO:0000256" key="2">
    <source>
        <dbReference type="ARBA" id="ARBA00022737"/>
    </source>
</evidence>
<keyword evidence="1" id="KW-0880">Kelch repeat</keyword>